<dbReference type="SUPFAM" id="SSF53335">
    <property type="entry name" value="S-adenosyl-L-methionine-dependent methyltransferases"/>
    <property type="match status" value="1"/>
</dbReference>
<keyword evidence="4" id="KW-1185">Reference proteome</keyword>
<feature type="domain" description="Methyltransferase type 11" evidence="2">
    <location>
        <begin position="56"/>
        <end position="148"/>
    </location>
</feature>
<feature type="binding site" evidence="1">
    <location>
        <position position="80"/>
    </location>
    <ligand>
        <name>S-adenosyl-L-methionine</name>
        <dbReference type="ChEBI" id="CHEBI:59789"/>
    </ligand>
</feature>
<proteinExistence type="inferred from homology"/>
<feature type="binding site" evidence="1">
    <location>
        <position position="121"/>
    </location>
    <ligand>
        <name>S-adenosyl-L-methionine</name>
        <dbReference type="ChEBI" id="CHEBI:59789"/>
    </ligand>
</feature>
<dbReference type="InterPro" id="IPR033664">
    <property type="entry name" value="Cmo5U_methylTrfase"/>
</dbReference>
<dbReference type="Pfam" id="PF08241">
    <property type="entry name" value="Methyltransf_11"/>
    <property type="match status" value="1"/>
</dbReference>
<comment type="caution">
    <text evidence="1">Lacks conserved residue(s) required for the propagation of feature annotation.</text>
</comment>
<evidence type="ECO:0000259" key="2">
    <source>
        <dbReference type="Pfam" id="PF08241"/>
    </source>
</evidence>
<comment type="similarity">
    <text evidence="1">Belongs to the class I-like SAM-binding methyltransferase superfamily. CmoM family.</text>
</comment>
<keyword evidence="1" id="KW-0808">Transferase</keyword>
<name>A0ABS8G4K4_9ALTE</name>
<evidence type="ECO:0000313" key="3">
    <source>
        <dbReference type="EMBL" id="MCC2615517.1"/>
    </source>
</evidence>
<evidence type="ECO:0000313" key="4">
    <source>
        <dbReference type="Proteomes" id="UP001520878"/>
    </source>
</evidence>
<comment type="catalytic activity">
    <reaction evidence="1">
        <text>5-carboxymethoxyuridine(34) in tRNA + S-adenosyl-L-methionine = 5-methoxycarbonylmethoxyuridine(34) in tRNA + S-adenosyl-L-homocysteine</text>
        <dbReference type="Rhea" id="RHEA:54080"/>
        <dbReference type="Rhea" id="RHEA-COMP:13383"/>
        <dbReference type="Rhea" id="RHEA-COMP:13781"/>
        <dbReference type="ChEBI" id="CHEBI:57856"/>
        <dbReference type="ChEBI" id="CHEBI:59789"/>
        <dbReference type="ChEBI" id="CHEBI:136879"/>
        <dbReference type="ChEBI" id="CHEBI:138053"/>
    </reaction>
</comment>
<comment type="function">
    <text evidence="1">Catalyzes the methylation of 5-carboxymethoxyuridine (cmo5U) to form 5-methoxycarbonylmethoxyuridine (mcmo5U) at position 34 in tRNAs.</text>
</comment>
<protein>
    <recommendedName>
        <fullName evidence="1">tRNA 5-carboxymethoxyuridine methyltransferase</fullName>
        <ecNumber evidence="1">2.1.1.-</ecNumber>
    </recommendedName>
    <alternativeName>
        <fullName evidence="1">cmo5U methyltransferase</fullName>
    </alternativeName>
</protein>
<feature type="binding site" evidence="1">
    <location>
        <begin position="59"/>
        <end position="60"/>
    </location>
    <ligand>
        <name>S-adenosyl-L-methionine</name>
        <dbReference type="ChEBI" id="CHEBI:59789"/>
    </ligand>
</feature>
<keyword evidence="1" id="KW-0819">tRNA processing</keyword>
<dbReference type="Gene3D" id="3.40.50.150">
    <property type="entry name" value="Vaccinia Virus protein VP39"/>
    <property type="match status" value="1"/>
</dbReference>
<dbReference type="EMBL" id="JAJEWP010000001">
    <property type="protein sequence ID" value="MCC2615517.1"/>
    <property type="molecule type" value="Genomic_DNA"/>
</dbReference>
<feature type="binding site" evidence="1">
    <location>
        <position position="34"/>
    </location>
    <ligand>
        <name>S-adenosyl-L-methionine</name>
        <dbReference type="ChEBI" id="CHEBI:59789"/>
    </ligand>
</feature>
<keyword evidence="1" id="KW-0949">S-adenosyl-L-methionine</keyword>
<dbReference type="InterPro" id="IPR029063">
    <property type="entry name" value="SAM-dependent_MTases_sf"/>
</dbReference>
<organism evidence="3 4">
    <name type="scientific">Fluctibacter halophilus</name>
    <dbReference type="NCBI Taxonomy" id="226011"/>
    <lineage>
        <taxon>Bacteria</taxon>
        <taxon>Pseudomonadati</taxon>
        <taxon>Pseudomonadota</taxon>
        <taxon>Gammaproteobacteria</taxon>
        <taxon>Alteromonadales</taxon>
        <taxon>Alteromonadaceae</taxon>
        <taxon>Fluctibacter</taxon>
    </lineage>
</organism>
<keyword evidence="1 3" id="KW-0489">Methyltransferase</keyword>
<dbReference type="RefSeq" id="WP_229157440.1">
    <property type="nucleotide sequence ID" value="NZ_JAJEWP010000001.1"/>
</dbReference>
<comment type="caution">
    <text evidence="3">The sequence shown here is derived from an EMBL/GenBank/DDBJ whole genome shotgun (WGS) entry which is preliminary data.</text>
</comment>
<accession>A0ABS8G4K4</accession>
<dbReference type="EC" id="2.1.1.-" evidence="1"/>
<dbReference type="GO" id="GO:0008168">
    <property type="term" value="F:methyltransferase activity"/>
    <property type="evidence" value="ECO:0007669"/>
    <property type="project" value="UniProtKB-KW"/>
</dbReference>
<reference evidence="3 4" key="1">
    <citation type="submission" date="2021-10" db="EMBL/GenBank/DDBJ databases">
        <title>Draft genome of Aestuariibacter halophilus JC2043.</title>
        <authorList>
            <person name="Emsley S.A."/>
            <person name="Pfannmuller K.M."/>
            <person name="Ushijima B."/>
            <person name="Saw J.H."/>
            <person name="Videau P."/>
        </authorList>
    </citation>
    <scope>NUCLEOTIDE SEQUENCE [LARGE SCALE GENOMIC DNA]</scope>
    <source>
        <strain evidence="3 4">JC2043</strain>
    </source>
</reference>
<sequence length="258" mass="29299">MTTGKRPTPQDHSFDALAQKFETNIYGTSKGQLRHQLLLSYLDEHCDIRHHPRTALDIGGGTGVMTADLARFGHTVTLNDVSADVLALARDKLTGVDNVAFHHGPWQHYSPPEPVDLILSHAVMEWLAEPLEAIGQWVDWLAVDGYLSLSFFNLTAKRYANLLYGNFDYVEAGMPTKNTVRMNPTNAVDPLAVIDYLGSQPVTIVHQAGIRCIHDYMSVKDRQECDFDKLVTMERKYGRQEPYQWLGKYYHIIVQRRD</sequence>
<evidence type="ECO:0000256" key="1">
    <source>
        <dbReference type="HAMAP-Rule" id="MF_02057"/>
    </source>
</evidence>
<gene>
    <name evidence="1" type="primary">cmoM</name>
    <name evidence="3" type="ORF">LJ739_04600</name>
</gene>
<dbReference type="Proteomes" id="UP001520878">
    <property type="component" value="Unassembled WGS sequence"/>
</dbReference>
<dbReference type="CDD" id="cd02440">
    <property type="entry name" value="AdoMet_MTases"/>
    <property type="match status" value="1"/>
</dbReference>
<dbReference type="InterPro" id="IPR013216">
    <property type="entry name" value="Methyltransf_11"/>
</dbReference>
<dbReference type="GO" id="GO:0032259">
    <property type="term" value="P:methylation"/>
    <property type="evidence" value="ECO:0007669"/>
    <property type="project" value="UniProtKB-KW"/>
</dbReference>
<dbReference type="HAMAP" id="MF_02057">
    <property type="entry name" value="tRNA_methyltr_CmoM"/>
    <property type="match status" value="1"/>
</dbReference>
<dbReference type="PANTHER" id="PTHR43861">
    <property type="entry name" value="TRANS-ACONITATE 2-METHYLTRANSFERASE-RELATED"/>
    <property type="match status" value="1"/>
</dbReference>